<protein>
    <recommendedName>
        <fullName evidence="4">Cilia- and flagella-associated protein 300</fullName>
    </recommendedName>
</protein>
<evidence type="ECO:0000313" key="9">
    <source>
        <dbReference type="Proteomes" id="UP000796761"/>
    </source>
</evidence>
<dbReference type="AlphaFoldDB" id="A0A8K1GDW6"/>
<evidence type="ECO:0000256" key="5">
    <source>
        <dbReference type="ARBA" id="ARBA00022490"/>
    </source>
</evidence>
<dbReference type="Proteomes" id="UP000796761">
    <property type="component" value="Unassembled WGS sequence"/>
</dbReference>
<dbReference type="OrthoDB" id="10259249at2759"/>
<comment type="caution">
    <text evidence="8">The sequence shown here is derived from an EMBL/GenBank/DDBJ whole genome shotgun (WGS) entry which is preliminary data.</text>
</comment>
<keyword evidence="7" id="KW-0966">Cell projection</keyword>
<sequence>MATAGRGEMAAEGGRGLVFRALPHKTFSCLQDRDIAGRLLKWSMQGRITAQAFSFDQQFKPYQKDEFLTAFFNDQSVNSSLKLLSASGQWTTLGSKVTKIEATVVPCTQISMSFFDRLYSEGIVRETGAIAKCYDDYYDDILIADELRKVLLLEDSDNYDLFTQLDREEFLFCLFKHFCIGGTLCQFEDVVDPYLETTKAFYKDLVSVQKNPETKEIRIISTVFRVSAYDANGLCYPSSKSHQQTFAYLIVDPCKRHVNVLYHCFGGSLFTN</sequence>
<keyword evidence="6" id="KW-0206">Cytoskeleton</keyword>
<comment type="subcellular location">
    <subcellularLocation>
        <location evidence="2">Cytoplasm</location>
        <location evidence="2">Cytoskeleton</location>
        <location evidence="2">Cilium axoneme</location>
    </subcellularLocation>
</comment>
<evidence type="ECO:0000256" key="2">
    <source>
        <dbReference type="ARBA" id="ARBA00004430"/>
    </source>
</evidence>
<dbReference type="EMBL" id="SWJQ01000288">
    <property type="protein sequence ID" value="TRZ16941.1"/>
    <property type="molecule type" value="Genomic_DNA"/>
</dbReference>
<evidence type="ECO:0000256" key="6">
    <source>
        <dbReference type="ARBA" id="ARBA00023212"/>
    </source>
</evidence>
<name>A0A8K1GDW6_9PASS</name>
<dbReference type="InterPro" id="IPR029416">
    <property type="entry name" value="CFAP300"/>
</dbReference>
<evidence type="ECO:0000256" key="1">
    <source>
        <dbReference type="ARBA" id="ARBA00002404"/>
    </source>
</evidence>
<keyword evidence="5" id="KW-0963">Cytoplasm</keyword>
<dbReference type="PANTHER" id="PTHR31078">
    <property type="entry name" value="CILIA- AND FLAGELLA-ASSOCIATED PROTEIN 300"/>
    <property type="match status" value="1"/>
</dbReference>
<gene>
    <name evidence="8" type="ORF">HGM15179_010147</name>
</gene>
<comment type="function">
    <text evidence="1">Cilium- and flagellum-specific protein that plays a role in axonemal structure organization and motility. May play a role in outer and inner dynein arm assembly.</text>
</comment>
<evidence type="ECO:0000256" key="3">
    <source>
        <dbReference type="ARBA" id="ARBA00009205"/>
    </source>
</evidence>
<comment type="similarity">
    <text evidence="3">Belongs to the CFAP300 family.</text>
</comment>
<accession>A0A8K1GDW6</accession>
<dbReference type="Pfam" id="PF14926">
    <property type="entry name" value="CFAP300"/>
    <property type="match status" value="1"/>
</dbReference>
<dbReference type="PANTHER" id="PTHR31078:SF1">
    <property type="entry name" value="CILIA- AND FLAGELLA-ASSOCIATED PROTEIN 300"/>
    <property type="match status" value="1"/>
</dbReference>
<proteinExistence type="inferred from homology"/>
<evidence type="ECO:0000313" key="8">
    <source>
        <dbReference type="EMBL" id="TRZ16941.1"/>
    </source>
</evidence>
<keyword evidence="9" id="KW-1185">Reference proteome</keyword>
<organism evidence="8 9">
    <name type="scientific">Zosterops borbonicus</name>
    <dbReference type="NCBI Taxonomy" id="364589"/>
    <lineage>
        <taxon>Eukaryota</taxon>
        <taxon>Metazoa</taxon>
        <taxon>Chordata</taxon>
        <taxon>Craniata</taxon>
        <taxon>Vertebrata</taxon>
        <taxon>Euteleostomi</taxon>
        <taxon>Archelosauria</taxon>
        <taxon>Archosauria</taxon>
        <taxon>Dinosauria</taxon>
        <taxon>Saurischia</taxon>
        <taxon>Theropoda</taxon>
        <taxon>Coelurosauria</taxon>
        <taxon>Aves</taxon>
        <taxon>Neognathae</taxon>
        <taxon>Neoaves</taxon>
        <taxon>Telluraves</taxon>
        <taxon>Australaves</taxon>
        <taxon>Passeriformes</taxon>
        <taxon>Sylvioidea</taxon>
        <taxon>Zosteropidae</taxon>
        <taxon>Zosterops</taxon>
    </lineage>
</organism>
<evidence type="ECO:0000256" key="4">
    <source>
        <dbReference type="ARBA" id="ARBA00022174"/>
    </source>
</evidence>
<evidence type="ECO:0000256" key="7">
    <source>
        <dbReference type="ARBA" id="ARBA00023273"/>
    </source>
</evidence>
<dbReference type="GO" id="GO:0005930">
    <property type="term" value="C:axoneme"/>
    <property type="evidence" value="ECO:0007669"/>
    <property type="project" value="UniProtKB-SubCell"/>
</dbReference>
<reference evidence="8" key="1">
    <citation type="submission" date="2019-04" db="EMBL/GenBank/DDBJ databases">
        <title>Genome assembly of Zosterops borbonicus 15179.</title>
        <authorList>
            <person name="Leroy T."/>
            <person name="Anselmetti Y."/>
            <person name="Tilak M.-K."/>
            <person name="Nabholz B."/>
        </authorList>
    </citation>
    <scope>NUCLEOTIDE SEQUENCE</scope>
    <source>
        <strain evidence="8">HGM_15179</strain>
        <tissue evidence="8">Muscle</tissue>
    </source>
</reference>